<organism evidence="2 3">
    <name type="scientific">Oldenlandia corymbosa var. corymbosa</name>
    <dbReference type="NCBI Taxonomy" id="529605"/>
    <lineage>
        <taxon>Eukaryota</taxon>
        <taxon>Viridiplantae</taxon>
        <taxon>Streptophyta</taxon>
        <taxon>Embryophyta</taxon>
        <taxon>Tracheophyta</taxon>
        <taxon>Spermatophyta</taxon>
        <taxon>Magnoliopsida</taxon>
        <taxon>eudicotyledons</taxon>
        <taxon>Gunneridae</taxon>
        <taxon>Pentapetalae</taxon>
        <taxon>asterids</taxon>
        <taxon>lamiids</taxon>
        <taxon>Gentianales</taxon>
        <taxon>Rubiaceae</taxon>
        <taxon>Rubioideae</taxon>
        <taxon>Spermacoceae</taxon>
        <taxon>Hedyotis-Oldenlandia complex</taxon>
        <taxon>Oldenlandia</taxon>
    </lineage>
</organism>
<evidence type="ECO:0000313" key="3">
    <source>
        <dbReference type="Proteomes" id="UP001161247"/>
    </source>
</evidence>
<evidence type="ECO:0000256" key="1">
    <source>
        <dbReference type="SAM" id="MobiDB-lite"/>
    </source>
</evidence>
<dbReference type="PANTHER" id="PTHR34576:SF2">
    <property type="entry name" value="MEMBRANE-ASSOCIATED KINASE REGULATOR 6-RELATED"/>
    <property type="match status" value="1"/>
</dbReference>
<feature type="region of interest" description="Disordered" evidence="1">
    <location>
        <begin position="99"/>
        <end position="144"/>
    </location>
</feature>
<reference evidence="2" key="1">
    <citation type="submission" date="2023-03" db="EMBL/GenBank/DDBJ databases">
        <authorList>
            <person name="Julca I."/>
        </authorList>
    </citation>
    <scope>NUCLEOTIDE SEQUENCE</scope>
</reference>
<gene>
    <name evidence="2" type="ORF">OLC1_LOCUS4030</name>
</gene>
<dbReference type="AlphaFoldDB" id="A0AAV1CBQ2"/>
<sequence length="251" mass="27700">MESSCSQSLSTIESFSHSWLPISSSSSPSCGNSFDADEASSFIEMDPKMPSSRRFSRVPKDFSFDFRTNQLPVSLADADQLISPDGVLVPLSGEFPLISDNNNHHTDGEDRLVGGQSELVSPNTSIPNIQKKEKHSSSSSSSSNRVRCASLRRCKRLSERILGFLKPICQKLQGRGSCTSRVASIGSSSGGGLMHEERHETGRRSWEYYSPATSPRTSVAWSVDHNWRRSCDSESSIYEAVLHCKRTHHGK</sequence>
<keyword evidence="3" id="KW-1185">Reference proteome</keyword>
<dbReference type="Proteomes" id="UP001161247">
    <property type="component" value="Chromosome 1"/>
</dbReference>
<proteinExistence type="predicted"/>
<dbReference type="EMBL" id="OX459118">
    <property type="protein sequence ID" value="CAI9092340.1"/>
    <property type="molecule type" value="Genomic_DNA"/>
</dbReference>
<protein>
    <submittedName>
        <fullName evidence="2">OLC1v1027542C1</fullName>
    </submittedName>
</protein>
<dbReference type="InterPro" id="IPR044699">
    <property type="entry name" value="MAKR6"/>
</dbReference>
<feature type="compositionally biased region" description="Basic and acidic residues" evidence="1">
    <location>
        <begin position="102"/>
        <end position="112"/>
    </location>
</feature>
<feature type="compositionally biased region" description="Polar residues" evidence="1">
    <location>
        <begin position="118"/>
        <end position="128"/>
    </location>
</feature>
<name>A0AAV1CBQ2_OLDCO</name>
<accession>A0AAV1CBQ2</accession>
<dbReference type="PANTHER" id="PTHR34576">
    <property type="entry name" value="MEMBRANE-ASSOCIATED KINASE REGULATOR 6-RELATED"/>
    <property type="match status" value="1"/>
</dbReference>
<evidence type="ECO:0000313" key="2">
    <source>
        <dbReference type="EMBL" id="CAI9092340.1"/>
    </source>
</evidence>